<dbReference type="RefSeq" id="WP_115542770.1">
    <property type="nucleotide sequence ID" value="NZ_NXLQ01000006.1"/>
</dbReference>
<proteinExistence type="predicted"/>
<evidence type="ECO:0008006" key="4">
    <source>
        <dbReference type="Google" id="ProtNLM"/>
    </source>
</evidence>
<dbReference type="OrthoDB" id="5355204at2"/>
<gene>
    <name evidence="2" type="ORF">CQA53_04155</name>
</gene>
<feature type="chain" id="PRO_5017771646" description="Lipoprotein" evidence="1">
    <location>
        <begin position="21"/>
        <end position="116"/>
    </location>
</feature>
<comment type="caution">
    <text evidence="2">The sequence shown here is derived from an EMBL/GenBank/DDBJ whole genome shotgun (WGS) entry which is preliminary data.</text>
</comment>
<dbReference type="EMBL" id="NXLQ01000006">
    <property type="protein sequence ID" value="RDU66210.1"/>
    <property type="molecule type" value="Genomic_DNA"/>
</dbReference>
<evidence type="ECO:0000313" key="3">
    <source>
        <dbReference type="Proteomes" id="UP000256379"/>
    </source>
</evidence>
<dbReference type="Proteomes" id="UP000256379">
    <property type="component" value="Unassembled WGS sequence"/>
</dbReference>
<protein>
    <recommendedName>
        <fullName evidence="4">Lipoprotein</fullName>
    </recommendedName>
</protein>
<keyword evidence="1" id="KW-0732">Signal</keyword>
<name>A0A3D8IMJ0_9HELI</name>
<sequence length="116" mass="13249">MKKLSAKVLPLVAIAFFLNACGGGIPSCSDKVVQDVLSNIILENNFAEWQESDRKKIKLSYSGFMTEMTDEKSRTNYCKANVKSFGKNTKIDSWITYTARYTDDKKEVYVELESWK</sequence>
<reference evidence="2 3" key="1">
    <citation type="submission" date="2018-04" db="EMBL/GenBank/DDBJ databases">
        <title>Novel Campyloabacter and Helicobacter Species and Strains.</title>
        <authorList>
            <person name="Mannion A.J."/>
            <person name="Shen Z."/>
            <person name="Fox J.G."/>
        </authorList>
    </citation>
    <scope>NUCLEOTIDE SEQUENCE [LARGE SCALE GENOMIC DNA]</scope>
    <source>
        <strain evidence="2 3">MIT 17-337</strain>
    </source>
</reference>
<organism evidence="2 3">
    <name type="scientific">Helicobacter didelphidarum</name>
    <dbReference type="NCBI Taxonomy" id="2040648"/>
    <lineage>
        <taxon>Bacteria</taxon>
        <taxon>Pseudomonadati</taxon>
        <taxon>Campylobacterota</taxon>
        <taxon>Epsilonproteobacteria</taxon>
        <taxon>Campylobacterales</taxon>
        <taxon>Helicobacteraceae</taxon>
        <taxon>Helicobacter</taxon>
    </lineage>
</organism>
<keyword evidence="3" id="KW-1185">Reference proteome</keyword>
<evidence type="ECO:0000256" key="1">
    <source>
        <dbReference type="SAM" id="SignalP"/>
    </source>
</evidence>
<feature type="signal peptide" evidence="1">
    <location>
        <begin position="1"/>
        <end position="20"/>
    </location>
</feature>
<accession>A0A3D8IMJ0</accession>
<dbReference type="AlphaFoldDB" id="A0A3D8IMJ0"/>
<evidence type="ECO:0000313" key="2">
    <source>
        <dbReference type="EMBL" id="RDU66210.1"/>
    </source>
</evidence>